<keyword evidence="4 6" id="KW-1133">Transmembrane helix</keyword>
<evidence type="ECO:0000313" key="10">
    <source>
        <dbReference type="Proteomes" id="UP000190961"/>
    </source>
</evidence>
<evidence type="ECO:0000313" key="9">
    <source>
        <dbReference type="EMBL" id="SKC46632.1"/>
    </source>
</evidence>
<evidence type="ECO:0000256" key="6">
    <source>
        <dbReference type="SAM" id="Phobius"/>
    </source>
</evidence>
<proteinExistence type="predicted"/>
<dbReference type="InterPro" id="IPR003838">
    <property type="entry name" value="ABC3_permease_C"/>
</dbReference>
<feature type="transmembrane region" description="Helical" evidence="6">
    <location>
        <begin position="747"/>
        <end position="766"/>
    </location>
</feature>
<gene>
    <name evidence="9" type="ORF">SAMN05660236_0767</name>
</gene>
<feature type="transmembrane region" description="Helical" evidence="6">
    <location>
        <begin position="29"/>
        <end position="49"/>
    </location>
</feature>
<keyword evidence="2" id="KW-1003">Cell membrane</keyword>
<feature type="domain" description="MacB-like periplasmic core" evidence="8">
    <location>
        <begin position="28"/>
        <end position="251"/>
    </location>
</feature>
<dbReference type="AlphaFoldDB" id="A0A1T5J5R2"/>
<keyword evidence="3 6" id="KW-0812">Transmembrane</keyword>
<dbReference type="STRING" id="688867.SAMN05660236_0767"/>
<evidence type="ECO:0000256" key="2">
    <source>
        <dbReference type="ARBA" id="ARBA00022475"/>
    </source>
</evidence>
<evidence type="ECO:0000256" key="5">
    <source>
        <dbReference type="ARBA" id="ARBA00023136"/>
    </source>
</evidence>
<name>A0A1T5J5R2_9BACT</name>
<dbReference type="Pfam" id="PF12704">
    <property type="entry name" value="MacB_PCD"/>
    <property type="match status" value="2"/>
</dbReference>
<protein>
    <submittedName>
        <fullName evidence="9">Putative ABC transport system permease protein</fullName>
    </submittedName>
</protein>
<feature type="domain" description="ABC3 transporter permease C-terminal" evidence="7">
    <location>
        <begin position="299"/>
        <end position="412"/>
    </location>
</feature>
<evidence type="ECO:0000256" key="4">
    <source>
        <dbReference type="ARBA" id="ARBA00022989"/>
    </source>
</evidence>
<accession>A0A1T5J5R2</accession>
<dbReference type="GO" id="GO:0022857">
    <property type="term" value="F:transmembrane transporter activity"/>
    <property type="evidence" value="ECO:0007669"/>
    <property type="project" value="TreeGrafter"/>
</dbReference>
<feature type="transmembrane region" description="Helical" evidence="6">
    <location>
        <begin position="349"/>
        <end position="374"/>
    </location>
</feature>
<dbReference type="PANTHER" id="PTHR30572:SF18">
    <property type="entry name" value="ABC-TYPE MACROLIDE FAMILY EXPORT SYSTEM PERMEASE COMPONENT 2"/>
    <property type="match status" value="1"/>
</dbReference>
<evidence type="ECO:0000259" key="7">
    <source>
        <dbReference type="Pfam" id="PF02687"/>
    </source>
</evidence>
<evidence type="ECO:0000256" key="1">
    <source>
        <dbReference type="ARBA" id="ARBA00004651"/>
    </source>
</evidence>
<sequence>MLQGNSSCMIRNYFKVIYRSLIRNKTYSIINILGLSAGLAMCIIILEYVKYENSYDRFHSKSKDIYRVIIEFHDPGQAPSTDVANYAPAAEALKNDFPEVTGATCISPEYGRVVLQYNEKAFEEQKVYYADSSFFSVFDFKLLEGDPKTALAEPASIILSRTSAERYFGKMDQWKRSPLNEMIRVNNGNVMKVTGIMENIPGNSHFQGNILISLAEYARHNDFEKNWGWNDFYTYICLRPNTNPDALQAKMPGFVTKYMGKETNKKMLIQPLESIHLYSNHSFELEPNGSAQAVKFLTAIAIIILVIAWVNYINLSTARGEGRGKEVSMRKVSGASRNEVMVQFLFESFYINLIAFILAIGIVQISLPFVSALLEKPLEFSIIRDMGFVKILAVLYIIGSVMSGLYPAIILSSFRPLHILKSSSGSIARGKSGLRQSLVVFQFVMSVGLITGTVIIMNQMHFLRTKDLGFNTDKTLIINAPSTVTNDSIFFNRYQFFKQQALKYPGVEHVTISSALPGKLSNDLDSHGSIRLQDKQEQRLSFLSFRIDEDFIKVFDMKLIAGRNIPFATAVSRKDSLMLINRKAAEHFGYSNPDDIVGKKVNYQGRIREVVGVIENYHHKSLKTNFEPMLLRNSTSGALYISVRLSPANALALDQIIQDLEQQWKTVYPENPFAYSFLDSHVNNQYKADAQFSKIFTVFAFFSIAISCLGLFGLVSYTITVRIKEIGVRKVLGASVENIIMLFSKDYIKLLMIASAIGLPLSYYILNLWLENFAYKAAISWWLFILPVCVVTFLAFLAVSVQIMKAALTNPVDSLRHE</sequence>
<dbReference type="EMBL" id="FUZU01000001">
    <property type="protein sequence ID" value="SKC46632.1"/>
    <property type="molecule type" value="Genomic_DNA"/>
</dbReference>
<dbReference type="InterPro" id="IPR050250">
    <property type="entry name" value="Macrolide_Exporter_MacB"/>
</dbReference>
<keyword evidence="10" id="KW-1185">Reference proteome</keyword>
<keyword evidence="5 6" id="KW-0472">Membrane</keyword>
<reference evidence="9 10" key="1">
    <citation type="submission" date="2017-02" db="EMBL/GenBank/DDBJ databases">
        <authorList>
            <person name="Peterson S.W."/>
        </authorList>
    </citation>
    <scope>NUCLEOTIDE SEQUENCE [LARGE SCALE GENOMIC DNA]</scope>
    <source>
        <strain evidence="9 10">DSM 25262</strain>
    </source>
</reference>
<feature type="transmembrane region" description="Helical" evidence="6">
    <location>
        <begin position="394"/>
        <end position="417"/>
    </location>
</feature>
<dbReference type="PANTHER" id="PTHR30572">
    <property type="entry name" value="MEMBRANE COMPONENT OF TRANSPORTER-RELATED"/>
    <property type="match status" value="1"/>
</dbReference>
<feature type="domain" description="MacB-like periplasmic core" evidence="8">
    <location>
        <begin position="444"/>
        <end position="618"/>
    </location>
</feature>
<evidence type="ECO:0000256" key="3">
    <source>
        <dbReference type="ARBA" id="ARBA00022692"/>
    </source>
</evidence>
<dbReference type="Proteomes" id="UP000190961">
    <property type="component" value="Unassembled WGS sequence"/>
</dbReference>
<dbReference type="InterPro" id="IPR025857">
    <property type="entry name" value="MacB_PCD"/>
</dbReference>
<dbReference type="Pfam" id="PF02687">
    <property type="entry name" value="FtsX"/>
    <property type="match status" value="2"/>
</dbReference>
<feature type="domain" description="ABC3 transporter permease C-terminal" evidence="7">
    <location>
        <begin position="698"/>
        <end position="810"/>
    </location>
</feature>
<feature type="transmembrane region" description="Helical" evidence="6">
    <location>
        <begin position="695"/>
        <end position="720"/>
    </location>
</feature>
<organism evidence="9 10">
    <name type="scientific">Ohtaekwangia koreensis</name>
    <dbReference type="NCBI Taxonomy" id="688867"/>
    <lineage>
        <taxon>Bacteria</taxon>
        <taxon>Pseudomonadati</taxon>
        <taxon>Bacteroidota</taxon>
        <taxon>Cytophagia</taxon>
        <taxon>Cytophagales</taxon>
        <taxon>Fulvivirgaceae</taxon>
        <taxon>Ohtaekwangia</taxon>
    </lineage>
</organism>
<feature type="transmembrane region" description="Helical" evidence="6">
    <location>
        <begin position="438"/>
        <end position="457"/>
    </location>
</feature>
<evidence type="ECO:0000259" key="8">
    <source>
        <dbReference type="Pfam" id="PF12704"/>
    </source>
</evidence>
<comment type="subcellular location">
    <subcellularLocation>
        <location evidence="1">Cell membrane</location>
        <topology evidence="1">Multi-pass membrane protein</topology>
    </subcellularLocation>
</comment>
<dbReference type="GO" id="GO:0005886">
    <property type="term" value="C:plasma membrane"/>
    <property type="evidence" value="ECO:0007669"/>
    <property type="project" value="UniProtKB-SubCell"/>
</dbReference>
<feature type="transmembrane region" description="Helical" evidence="6">
    <location>
        <begin position="296"/>
        <end position="315"/>
    </location>
</feature>
<feature type="transmembrane region" description="Helical" evidence="6">
    <location>
        <begin position="778"/>
        <end position="799"/>
    </location>
</feature>